<proteinExistence type="predicted"/>
<feature type="compositionally biased region" description="Acidic residues" evidence="1">
    <location>
        <begin position="48"/>
        <end position="57"/>
    </location>
</feature>
<feature type="region of interest" description="Disordered" evidence="1">
    <location>
        <begin position="18"/>
        <end position="57"/>
    </location>
</feature>
<dbReference type="EMBL" id="KC246845">
    <property type="protein sequence ID" value="AHF25648.1"/>
    <property type="molecule type" value="Genomic_DNA"/>
</dbReference>
<protein>
    <submittedName>
        <fullName evidence="2">Uncharacterized protein</fullName>
    </submittedName>
</protein>
<name>W0FL64_9BACT</name>
<sequence>MILIGRGLDFIIGKTDEARDFENKEERSENLNRKAVQLSGCENTSGLTEEEKDDRKA</sequence>
<evidence type="ECO:0000313" key="2">
    <source>
        <dbReference type="EMBL" id="AHF25648.1"/>
    </source>
</evidence>
<accession>W0FL64</accession>
<reference evidence="2" key="1">
    <citation type="journal article" date="2013" name="PLoS ONE">
        <title>Metagenomic insights into the carbohydrate-active enzymes carried by the microorganisms adhering to solid digesta in the rumen of cows.</title>
        <authorList>
            <person name="Wang L."/>
            <person name="Hatem A."/>
            <person name="Catalyurek U.V."/>
            <person name="Morrison M."/>
            <person name="Yu Z."/>
        </authorList>
    </citation>
    <scope>NUCLEOTIDE SEQUENCE</scope>
</reference>
<organism evidence="2">
    <name type="scientific">uncultured bacterium Contigcl_30</name>
    <dbReference type="NCBI Taxonomy" id="1393670"/>
    <lineage>
        <taxon>Bacteria</taxon>
        <taxon>environmental samples</taxon>
    </lineage>
</organism>
<dbReference type="AlphaFoldDB" id="W0FL64"/>
<feature type="compositionally biased region" description="Basic and acidic residues" evidence="1">
    <location>
        <begin position="18"/>
        <end position="32"/>
    </location>
</feature>
<evidence type="ECO:0000256" key="1">
    <source>
        <dbReference type="SAM" id="MobiDB-lite"/>
    </source>
</evidence>